<feature type="chain" id="PRO_5016018824" evidence="1">
    <location>
        <begin position="23"/>
        <end position="192"/>
    </location>
</feature>
<evidence type="ECO:0000313" key="3">
    <source>
        <dbReference type="Proteomes" id="UP000249577"/>
    </source>
</evidence>
<dbReference type="AlphaFoldDB" id="A0A2W5K9Y8"/>
<reference evidence="2 3" key="1">
    <citation type="submission" date="2017-08" db="EMBL/GenBank/DDBJ databases">
        <title>Infants hospitalized years apart are colonized by the same room-sourced microbial strains.</title>
        <authorList>
            <person name="Brooks B."/>
            <person name="Olm M.R."/>
            <person name="Firek B.A."/>
            <person name="Baker R."/>
            <person name="Thomas B.C."/>
            <person name="Morowitz M.J."/>
            <person name="Banfield J.F."/>
        </authorList>
    </citation>
    <scope>NUCLEOTIDE SEQUENCE [LARGE SCALE GENOMIC DNA]</scope>
    <source>
        <strain evidence="2">S2_005_003_R2_43</strain>
    </source>
</reference>
<evidence type="ECO:0000256" key="1">
    <source>
        <dbReference type="SAM" id="SignalP"/>
    </source>
</evidence>
<protein>
    <submittedName>
        <fullName evidence="2">Uncharacterized protein</fullName>
    </submittedName>
</protein>
<proteinExistence type="predicted"/>
<comment type="caution">
    <text evidence="2">The sequence shown here is derived from an EMBL/GenBank/DDBJ whole genome shotgun (WGS) entry which is preliminary data.</text>
</comment>
<accession>A0A2W5K9Y8</accession>
<dbReference type="Proteomes" id="UP000249577">
    <property type="component" value="Unassembled WGS sequence"/>
</dbReference>
<dbReference type="EMBL" id="QFPN01000007">
    <property type="protein sequence ID" value="PZQ13691.1"/>
    <property type="molecule type" value="Genomic_DNA"/>
</dbReference>
<sequence length="192" mass="19942">MKILATLAIPVLAFVAAGPAAAQRAADLAPLDVKTVVGEIGPGWVKKTAGQEGVTYVCETDECGGRGVVGIGQAGATPDYVKLVVADPAKALKSYQYATDESMRPSGCSFKTYEVRRLSDRRVEYDSKGECKGGSAAAMSTIFDADRMGMMSVQVLTGAEANALKLRDESLRKLVAALDAAAPAEAAPAKAQ</sequence>
<organism evidence="2 3">
    <name type="scientific">Ancylobacter novellus</name>
    <name type="common">Thiobacillus novellus</name>
    <dbReference type="NCBI Taxonomy" id="921"/>
    <lineage>
        <taxon>Bacteria</taxon>
        <taxon>Pseudomonadati</taxon>
        <taxon>Pseudomonadota</taxon>
        <taxon>Alphaproteobacteria</taxon>
        <taxon>Hyphomicrobiales</taxon>
        <taxon>Xanthobacteraceae</taxon>
        <taxon>Ancylobacter</taxon>
    </lineage>
</organism>
<name>A0A2W5K9Y8_ANCNO</name>
<evidence type="ECO:0000313" key="2">
    <source>
        <dbReference type="EMBL" id="PZQ13691.1"/>
    </source>
</evidence>
<gene>
    <name evidence="2" type="ORF">DI565_14210</name>
</gene>
<feature type="signal peptide" evidence="1">
    <location>
        <begin position="1"/>
        <end position="22"/>
    </location>
</feature>
<keyword evidence="1" id="KW-0732">Signal</keyword>